<dbReference type="Proteomes" id="UP001056766">
    <property type="component" value="Unassembled WGS sequence"/>
</dbReference>
<organism evidence="1 2">
    <name type="scientific">Methanococcoides seepicolus</name>
    <dbReference type="NCBI Taxonomy" id="2828780"/>
    <lineage>
        <taxon>Archaea</taxon>
        <taxon>Methanobacteriati</taxon>
        <taxon>Methanobacteriota</taxon>
        <taxon>Stenosarchaea group</taxon>
        <taxon>Methanomicrobia</taxon>
        <taxon>Methanosarcinales</taxon>
        <taxon>Methanosarcinaceae</taxon>
        <taxon>Methanococcoides</taxon>
    </lineage>
</organism>
<dbReference type="AlphaFoldDB" id="A0A9E4ZGH1"/>
<comment type="caution">
    <text evidence="1">The sequence shown here is derived from an EMBL/GenBank/DDBJ whole genome shotgun (WGS) entry which is preliminary data.</text>
</comment>
<gene>
    <name evidence="1" type="ORF">KDK67_09720</name>
</gene>
<reference evidence="1" key="1">
    <citation type="journal article" date="2021" name="mSystems">
        <title>Bacteria and Archaea Synergistically Convert Glycine Betaine to Biogenic Methane in the Formosa Cold Seep of the South China Sea.</title>
        <authorList>
            <person name="Li L."/>
            <person name="Zhang W."/>
            <person name="Zhang S."/>
            <person name="Song L."/>
            <person name="Sun Q."/>
            <person name="Zhang H."/>
            <person name="Xiang H."/>
            <person name="Dong X."/>
        </authorList>
    </citation>
    <scope>NUCLEOTIDE SEQUENCE</scope>
    <source>
        <strain evidence="1">LLY</strain>
    </source>
</reference>
<keyword evidence="2" id="KW-1185">Reference proteome</keyword>
<reference evidence="1" key="2">
    <citation type="submission" date="2021-04" db="EMBL/GenBank/DDBJ databases">
        <authorList>
            <person name="Dong X."/>
        </authorList>
    </citation>
    <scope>NUCLEOTIDE SEQUENCE</scope>
    <source>
        <strain evidence="1">LLY</strain>
    </source>
</reference>
<dbReference type="EMBL" id="JAGSOI010000041">
    <property type="protein sequence ID" value="MCM1987257.1"/>
    <property type="molecule type" value="Genomic_DNA"/>
</dbReference>
<protein>
    <recommendedName>
        <fullName evidence="3">DUF4177 domain-containing protein</fullName>
    </recommendedName>
</protein>
<name>A0A9E4ZGH1_9EURY</name>
<proteinExistence type="predicted"/>
<accession>A0A9E4ZGH1</accession>
<evidence type="ECO:0000313" key="1">
    <source>
        <dbReference type="EMBL" id="MCM1987257.1"/>
    </source>
</evidence>
<evidence type="ECO:0008006" key="3">
    <source>
        <dbReference type="Google" id="ProtNLM"/>
    </source>
</evidence>
<sequence length="59" mass="6762">MACWEYDIKMIRMDKIDTTKEDLNSLGIDGWELIKFDGQLDSSGKTTGYFKRLLDGANI</sequence>
<evidence type="ECO:0000313" key="2">
    <source>
        <dbReference type="Proteomes" id="UP001056766"/>
    </source>
</evidence>